<protein>
    <submittedName>
        <fullName evidence="2 3">Uncharacterized protein</fullName>
    </submittedName>
</protein>
<proteinExistence type="predicted"/>
<feature type="non-terminal residue" evidence="2">
    <location>
        <position position="78"/>
    </location>
</feature>
<keyword evidence="4" id="KW-1185">Reference proteome</keyword>
<organism>
    <name type="scientific">Ixodes scapularis</name>
    <name type="common">Black-legged tick</name>
    <name type="synonym">Deer tick</name>
    <dbReference type="NCBI Taxonomy" id="6945"/>
    <lineage>
        <taxon>Eukaryota</taxon>
        <taxon>Metazoa</taxon>
        <taxon>Ecdysozoa</taxon>
        <taxon>Arthropoda</taxon>
        <taxon>Chelicerata</taxon>
        <taxon>Arachnida</taxon>
        <taxon>Acari</taxon>
        <taxon>Parasitiformes</taxon>
        <taxon>Ixodida</taxon>
        <taxon>Ixodoidea</taxon>
        <taxon>Ixodidae</taxon>
        <taxon>Ixodinae</taxon>
        <taxon>Ixodes</taxon>
    </lineage>
</organism>
<dbReference type="EnsemblMetazoa" id="ISCW021077-RA">
    <property type="protein sequence ID" value="ISCW021077-PA"/>
    <property type="gene ID" value="ISCW021077"/>
</dbReference>
<feature type="non-terminal residue" evidence="2">
    <location>
        <position position="1"/>
    </location>
</feature>
<dbReference type="EMBL" id="ABJB010482676">
    <property type="status" value="NOT_ANNOTATED_CDS"/>
    <property type="molecule type" value="Genomic_DNA"/>
</dbReference>
<dbReference type="EMBL" id="ABJB010663545">
    <property type="status" value="NOT_ANNOTATED_CDS"/>
    <property type="molecule type" value="Genomic_DNA"/>
</dbReference>
<accession>B7Q9U6</accession>
<dbReference type="EMBL" id="ABJB010915146">
    <property type="status" value="NOT_ANNOTATED_CDS"/>
    <property type="molecule type" value="Genomic_DNA"/>
</dbReference>
<reference evidence="3" key="2">
    <citation type="submission" date="2020-05" db="UniProtKB">
        <authorList>
            <consortium name="EnsemblMetazoa"/>
        </authorList>
    </citation>
    <scope>IDENTIFICATION</scope>
    <source>
        <strain evidence="3">wikel</strain>
    </source>
</reference>
<dbReference type="InParanoid" id="B7Q9U6"/>
<gene>
    <name evidence="2" type="ORF">IscW_ISCW021077</name>
</gene>
<evidence type="ECO:0000313" key="4">
    <source>
        <dbReference type="Proteomes" id="UP000001555"/>
    </source>
</evidence>
<evidence type="ECO:0000256" key="1">
    <source>
        <dbReference type="SAM" id="MobiDB-lite"/>
    </source>
</evidence>
<dbReference type="VEuPathDB" id="VectorBase:ISCW021077"/>
<sequence length="78" mass="8906">NTVTAAPVGEFPPTATFAVNPETHPSMPQRVRRRQDIRGNKQKRRTFYRYKTTTAKKQTHPAAGSRRRRRVRLASAAC</sequence>
<dbReference type="EMBL" id="DS891538">
    <property type="protein sequence ID" value="EEC15641.1"/>
    <property type="molecule type" value="Genomic_DNA"/>
</dbReference>
<dbReference type="AlphaFoldDB" id="B7Q9U6"/>
<name>B7Q9U6_IXOSC</name>
<reference evidence="2 4" key="1">
    <citation type="submission" date="2008-03" db="EMBL/GenBank/DDBJ databases">
        <title>Annotation of Ixodes scapularis.</title>
        <authorList>
            <consortium name="Ixodes scapularis Genome Project Consortium"/>
            <person name="Caler E."/>
            <person name="Hannick L.I."/>
            <person name="Bidwell S."/>
            <person name="Joardar V."/>
            <person name="Thiagarajan M."/>
            <person name="Amedeo P."/>
            <person name="Galinsky K.J."/>
            <person name="Schobel S."/>
            <person name="Inman J."/>
            <person name="Hostetler J."/>
            <person name="Miller J."/>
            <person name="Hammond M."/>
            <person name="Megy K."/>
            <person name="Lawson D."/>
            <person name="Kodira C."/>
            <person name="Sutton G."/>
            <person name="Meyer J."/>
            <person name="Hill C.A."/>
            <person name="Birren B."/>
            <person name="Nene V."/>
            <person name="Collins F."/>
            <person name="Alarcon-Chaidez F."/>
            <person name="Wikel S."/>
            <person name="Strausberg R."/>
        </authorList>
    </citation>
    <scope>NUCLEOTIDE SEQUENCE [LARGE SCALE GENOMIC DNA]</scope>
    <source>
        <strain evidence="4">Wikel</strain>
        <strain evidence="2">Wikel colony</strain>
    </source>
</reference>
<dbReference type="VEuPathDB" id="VectorBase:ISCI021077"/>
<dbReference type="HOGENOM" id="CLU_2628923_0_0_1"/>
<evidence type="ECO:0000313" key="2">
    <source>
        <dbReference type="EMBL" id="EEC15641.1"/>
    </source>
</evidence>
<evidence type="ECO:0000313" key="3">
    <source>
        <dbReference type="EnsemblMetazoa" id="ISCW021077-PA"/>
    </source>
</evidence>
<dbReference type="PaxDb" id="6945-B7Q9U6"/>
<feature type="region of interest" description="Disordered" evidence="1">
    <location>
        <begin position="1"/>
        <end position="78"/>
    </location>
</feature>
<dbReference type="Proteomes" id="UP000001555">
    <property type="component" value="Unassembled WGS sequence"/>
</dbReference>
<dbReference type="EMBL" id="ABJB010350178">
    <property type="status" value="NOT_ANNOTATED_CDS"/>
    <property type="molecule type" value="Genomic_DNA"/>
</dbReference>